<dbReference type="Proteomes" id="UP000060071">
    <property type="component" value="Chromosome"/>
</dbReference>
<evidence type="ECO:0000313" key="2">
    <source>
        <dbReference type="Proteomes" id="UP000060071"/>
    </source>
</evidence>
<gene>
    <name evidence="1" type="ORF">AUC44_09930</name>
</gene>
<proteinExistence type="predicted"/>
<keyword evidence="2" id="KW-1185">Reference proteome</keyword>
<reference evidence="1 2" key="1">
    <citation type="submission" date="2015-12" db="EMBL/GenBank/DDBJ databases">
        <authorList>
            <person name="Kim M.K."/>
            <person name="Srinivasan S."/>
            <person name="Lee J.-J."/>
            <person name="Kim K."/>
        </authorList>
    </citation>
    <scope>NUCLEOTIDE SEQUENCE [LARGE SCALE GENOMIC DNA]</scope>
    <source>
        <strain evidence="1 2">BM2</strain>
    </source>
</reference>
<organism evidence="1 2">
    <name type="scientific">Deinococcus actinosclerus</name>
    <dbReference type="NCBI Taxonomy" id="1768108"/>
    <lineage>
        <taxon>Bacteria</taxon>
        <taxon>Thermotogati</taxon>
        <taxon>Deinococcota</taxon>
        <taxon>Deinococci</taxon>
        <taxon>Deinococcales</taxon>
        <taxon>Deinococcaceae</taxon>
        <taxon>Deinococcus</taxon>
    </lineage>
</organism>
<protein>
    <submittedName>
        <fullName evidence="1">Uncharacterized protein</fullName>
    </submittedName>
</protein>
<accession>A0ABN4K866</accession>
<dbReference type="RefSeq" id="WP_062158485.1">
    <property type="nucleotide sequence ID" value="NZ_CP013910.1"/>
</dbReference>
<sequence>MLNDKPVRVTVEGWLHYQLVSEGGLIVEEGEQHNLILNSGLDYYAIHGIRGSVDVAHVGTGSTAPAVAQTGLAAPLASTRQIGTTYPATIRTAEGVYNYVLEREFGFGEANGNLTEWGYGPNGAASLSVRELFRDAQGAPIVISKDNTQKLRLTYTLQITVGPTTRTAGAVTIDGVGTRTGSYHLCGVGGHAGDLQIVDQIMVAQQPPGMFGGFQNCMSLYDDPAFRTSDYNLWRVMEGSAAGPAGGSAGAYVAGSYTRQGQTYTWDTSQFNGQIVGVTLSCATDYYNRLAWVWSFDPGQEVTKTDLDRLTLRGPSVTWGRA</sequence>
<dbReference type="EMBL" id="CP013910">
    <property type="protein sequence ID" value="ALW89174.1"/>
    <property type="molecule type" value="Genomic_DNA"/>
</dbReference>
<name>A0ABN4K866_9DEIO</name>
<evidence type="ECO:0000313" key="1">
    <source>
        <dbReference type="EMBL" id="ALW89174.1"/>
    </source>
</evidence>